<protein>
    <submittedName>
        <fullName evidence="3">LALA0S03e03246g1_1</fullName>
    </submittedName>
</protein>
<evidence type="ECO:0000259" key="2">
    <source>
        <dbReference type="Pfam" id="PF15460"/>
    </source>
</evidence>
<feature type="region of interest" description="Disordered" evidence="1">
    <location>
        <begin position="1"/>
        <end position="34"/>
    </location>
</feature>
<accession>A0A0C7N7T6</accession>
<keyword evidence="4" id="KW-1185">Reference proteome</keyword>
<dbReference type="EMBL" id="LN736362">
    <property type="protein sequence ID" value="CEP61455.1"/>
    <property type="molecule type" value="Genomic_DNA"/>
</dbReference>
<dbReference type="STRING" id="1245769.A0A0C7N7T6"/>
<feature type="compositionally biased region" description="Polar residues" evidence="1">
    <location>
        <begin position="11"/>
        <end position="20"/>
    </location>
</feature>
<organism evidence="3 4">
    <name type="scientific">Lachancea lanzarotensis</name>
    <dbReference type="NCBI Taxonomy" id="1245769"/>
    <lineage>
        <taxon>Eukaryota</taxon>
        <taxon>Fungi</taxon>
        <taxon>Dikarya</taxon>
        <taxon>Ascomycota</taxon>
        <taxon>Saccharomycotina</taxon>
        <taxon>Saccharomycetes</taxon>
        <taxon>Saccharomycetales</taxon>
        <taxon>Saccharomycetaceae</taxon>
        <taxon>Lachancea</taxon>
    </lineage>
</organism>
<name>A0A0C7N7T6_9SACH</name>
<dbReference type="HOGENOM" id="CLU_035634_0_0_1"/>
<dbReference type="RefSeq" id="XP_022627689.1">
    <property type="nucleotide sequence ID" value="XM_022773191.1"/>
</dbReference>
<dbReference type="GO" id="GO:0004402">
    <property type="term" value="F:histone acetyltransferase activity"/>
    <property type="evidence" value="ECO:0007669"/>
    <property type="project" value="TreeGrafter"/>
</dbReference>
<dbReference type="Proteomes" id="UP000054304">
    <property type="component" value="Unassembled WGS sequence"/>
</dbReference>
<proteinExistence type="predicted"/>
<feature type="domain" description="Something about silencing protein 4" evidence="2">
    <location>
        <begin position="104"/>
        <end position="195"/>
    </location>
</feature>
<dbReference type="AlphaFoldDB" id="A0A0C7N7T6"/>
<evidence type="ECO:0000313" key="4">
    <source>
        <dbReference type="Proteomes" id="UP000054304"/>
    </source>
</evidence>
<dbReference type="GeneID" id="34684879"/>
<dbReference type="InterPro" id="IPR038988">
    <property type="entry name" value="Sas4"/>
</dbReference>
<dbReference type="InterPro" id="IPR029184">
    <property type="entry name" value="Sas4_dom"/>
</dbReference>
<evidence type="ECO:0000256" key="1">
    <source>
        <dbReference type="SAM" id="MobiDB-lite"/>
    </source>
</evidence>
<reference evidence="3 4" key="1">
    <citation type="submission" date="2014-12" db="EMBL/GenBank/DDBJ databases">
        <authorList>
            <person name="Neuveglise Cecile"/>
        </authorList>
    </citation>
    <scope>NUCLEOTIDE SEQUENCE [LARGE SCALE GENOMIC DNA]</scope>
    <source>
        <strain evidence="3 4">CBS 12615</strain>
    </source>
</reference>
<feature type="compositionally biased region" description="Basic and acidic residues" evidence="1">
    <location>
        <begin position="347"/>
        <end position="361"/>
    </location>
</feature>
<dbReference type="GO" id="GO:0033255">
    <property type="term" value="C:SAS acetyltransferase complex"/>
    <property type="evidence" value="ECO:0007669"/>
    <property type="project" value="InterPro"/>
</dbReference>
<feature type="region of interest" description="Disordered" evidence="1">
    <location>
        <begin position="330"/>
        <end position="384"/>
    </location>
</feature>
<evidence type="ECO:0000313" key="3">
    <source>
        <dbReference type="EMBL" id="CEP61455.1"/>
    </source>
</evidence>
<dbReference type="PANTHER" id="PTHR38422:SF1">
    <property type="entry name" value="SOMETHING ABOUT SILENCING PROTEIN 4"/>
    <property type="match status" value="1"/>
</dbReference>
<dbReference type="OrthoDB" id="1938992at2759"/>
<dbReference type="PANTHER" id="PTHR38422">
    <property type="entry name" value="SOMETHING ABOUT SILENCING PROTEIN 4"/>
    <property type="match status" value="1"/>
</dbReference>
<gene>
    <name evidence="3" type="ORF">LALA0_S03e03246g</name>
</gene>
<feature type="compositionally biased region" description="Basic residues" evidence="1">
    <location>
        <begin position="373"/>
        <end position="384"/>
    </location>
</feature>
<dbReference type="Pfam" id="PF15460">
    <property type="entry name" value="SAS4"/>
    <property type="match status" value="1"/>
</dbReference>
<sequence>MTRRPERKLRSTSPSNTSSDGLFDFDNDENGIPASGRLTVVSRLTGETEKVHDWVNSDEVERKKQELQKMEELVMEKHPLEEDDEVDESEGKWPNGDIEGVLADPLSDELYTSYHRKMQRQEVRMVNQDKVQSETEAERLRGILEGLESQNWLKTLLHTTKIRNSGDFEEISCKRRLTQDAINNMLANFSDFKNRVTFMGRNGRLGNAKNTYARSRTSTELPNARINHYRRPPFGYGDTNLCSDDEEESMTIAEIKAHRKRLKEKKFGGSVVIQLRKSASSHYNFAIIAEPLQSAYIVKCTKAEKEVWSRKSESLPIQFESCEQFPTQTYTSRRIHSPPHADYNGNDVDKSPEKRTFDEIKGPTVVSLNSPKQVKKTRKQKTQS</sequence>